<dbReference type="Gene3D" id="3.30.230.10">
    <property type="match status" value="1"/>
</dbReference>
<proteinExistence type="predicted"/>
<dbReference type="SUPFAM" id="SSF54211">
    <property type="entry name" value="Ribosomal protein S5 domain 2-like"/>
    <property type="match status" value="1"/>
</dbReference>
<keyword evidence="2" id="KW-0067">ATP-binding</keyword>
<protein>
    <recommendedName>
        <fullName evidence="8">L-arabinokinase</fullName>
    </recommendedName>
</protein>
<evidence type="ECO:0000256" key="2">
    <source>
        <dbReference type="ARBA" id="ARBA00022840"/>
    </source>
</evidence>
<dbReference type="PANTHER" id="PTHR38134:SF2">
    <property type="entry name" value="GALACTOKINASE"/>
    <property type="match status" value="1"/>
</dbReference>
<dbReference type="InterPro" id="IPR053205">
    <property type="entry name" value="GHMP_kinase_L-arabinokinase"/>
</dbReference>
<evidence type="ECO:0000256" key="1">
    <source>
        <dbReference type="ARBA" id="ARBA00022741"/>
    </source>
</evidence>
<dbReference type="InterPro" id="IPR020568">
    <property type="entry name" value="Ribosomal_Su5_D2-typ_SF"/>
</dbReference>
<dbReference type="SUPFAM" id="SSF53756">
    <property type="entry name" value="UDP-Glycosyltransferase/glycogen phosphorylase"/>
    <property type="match status" value="1"/>
</dbReference>
<gene>
    <name evidence="6" type="ORF">OEZ85_006496</name>
</gene>
<reference evidence="6 7" key="1">
    <citation type="submission" date="2023-05" db="EMBL/GenBank/DDBJ databases">
        <title>A 100% complete, gapless, phased diploid assembly of the Scenedesmus obliquus UTEX 3031 genome.</title>
        <authorList>
            <person name="Biondi T.C."/>
            <person name="Hanschen E.R."/>
            <person name="Kwon T."/>
            <person name="Eng W."/>
            <person name="Kruse C.P.S."/>
            <person name="Koehler S.I."/>
            <person name="Kunde Y."/>
            <person name="Gleasner C.D."/>
            <person name="You Mak K.T."/>
            <person name="Polle J."/>
            <person name="Hovde B.T."/>
            <person name="Starkenburg S.R."/>
        </authorList>
    </citation>
    <scope>NUCLEOTIDE SEQUENCE [LARGE SCALE GENOMIC DNA]</scope>
    <source>
        <strain evidence="6 7">DOE0152z</strain>
    </source>
</reference>
<dbReference type="EMBL" id="CP126211">
    <property type="protein sequence ID" value="WIA12874.1"/>
    <property type="molecule type" value="Genomic_DNA"/>
</dbReference>
<keyword evidence="1" id="KW-0547">Nucleotide-binding</keyword>
<feature type="domain" description="Galactokinase N-terminal" evidence="5">
    <location>
        <begin position="526"/>
        <end position="564"/>
    </location>
</feature>
<feature type="region of interest" description="Disordered" evidence="3">
    <location>
        <begin position="475"/>
        <end position="497"/>
    </location>
</feature>
<dbReference type="InterPro" id="IPR006204">
    <property type="entry name" value="GHMP_kinase_N_dom"/>
</dbReference>
<dbReference type="PRINTS" id="PR00959">
    <property type="entry name" value="MEVGALKINASE"/>
</dbReference>
<evidence type="ECO:0008006" key="8">
    <source>
        <dbReference type="Google" id="ProtNLM"/>
    </source>
</evidence>
<evidence type="ECO:0000313" key="6">
    <source>
        <dbReference type="EMBL" id="WIA12874.1"/>
    </source>
</evidence>
<dbReference type="SUPFAM" id="SSF55060">
    <property type="entry name" value="GHMP Kinase, C-terminal domain"/>
    <property type="match status" value="1"/>
</dbReference>
<dbReference type="InterPro" id="IPR019539">
    <property type="entry name" value="GalKase_N"/>
</dbReference>
<keyword evidence="7" id="KW-1185">Reference proteome</keyword>
<dbReference type="Pfam" id="PF10509">
    <property type="entry name" value="GalKase_gal_bdg"/>
    <property type="match status" value="1"/>
</dbReference>
<feature type="domain" description="GHMP kinase N-terminal" evidence="4">
    <location>
        <begin position="642"/>
        <end position="730"/>
    </location>
</feature>
<evidence type="ECO:0000256" key="3">
    <source>
        <dbReference type="SAM" id="MobiDB-lite"/>
    </source>
</evidence>
<evidence type="ECO:0000259" key="5">
    <source>
        <dbReference type="Pfam" id="PF10509"/>
    </source>
</evidence>
<dbReference type="PANTHER" id="PTHR38134">
    <property type="entry name" value="SLR1395 PROTEIN"/>
    <property type="match status" value="1"/>
</dbReference>
<dbReference type="Gene3D" id="3.40.50.2000">
    <property type="entry name" value="Glycogen Phosphorylase B"/>
    <property type="match status" value="2"/>
</dbReference>
<organism evidence="6 7">
    <name type="scientific">Tetradesmus obliquus</name>
    <name type="common">Green alga</name>
    <name type="synonym">Acutodesmus obliquus</name>
    <dbReference type="NCBI Taxonomy" id="3088"/>
    <lineage>
        <taxon>Eukaryota</taxon>
        <taxon>Viridiplantae</taxon>
        <taxon>Chlorophyta</taxon>
        <taxon>core chlorophytes</taxon>
        <taxon>Chlorophyceae</taxon>
        <taxon>CS clade</taxon>
        <taxon>Sphaeropleales</taxon>
        <taxon>Scenedesmaceae</taxon>
        <taxon>Tetradesmus</taxon>
    </lineage>
</organism>
<sequence>MASDATHDPLSIAYYCTGHGLGHATRSIEVCKHLVERGHSVTVITAAPARVFLREVPSARFLLRKAVLDAGSKQLDPFTVDVKGSLEDYYNTAVVRRDEMLAAEVQWLQSNNFDLVVSDVVPLACTAAAMAGVPAVCVSNFSWDFIYSEYLTTQRRTEFKRLVWQIAQDYSTAALLLRLPGYVPMPAFTAIEDVPLVVRHARKFPAQVREELGLPLDAKLAILIHGGHKAELRVTEDFLPPGWVCVACNGGRPLSPDTPLPPNFRLAPADVYTPDLVAACDCVIGKIGYGTVSEVLAHGVPLVFVRRDFFNEEPFLRKMLELHGAAVEMKRRDFLEGHWGPYLQRACSLNVRYNEPTNGAEVVAARLEQVARGDAATAPKPNPMTRLRDTVVFGYLMATPKHGRVDVPDWYVNGADPNRRLGSFRNLADVAGSIPGASLDPLLKDWRVVEGDSRVLPHMPDTVAFLQLLRQLDSPHAEEQRGSGGGSDSSSTAGAAAAAADGAGAAAEMELPEFRAARGLFRWDDELVVTRAPGRLDVMGGIADYSGSLVLQMPIAEACHVALQRHPLAKQQVWKHIKARHDKLGGPRPALRVVSLHADDTNRAPTFDIDLDDLYEPDGSPIPYSSLRAYCKKDPASSWGAYVAGCLLVLAREKGVAYPDGISILVASDVPEGKGVSSSAALEVAVMTALAAAHDCSLSSRELAILCQKAENLVVGAPCGVMDQLTSSLGDAGQLLALLCQPAEVQGTTPIPPQVRFWGIDSGIRHSNGGSDYTSGSDFLNLYGPHLDSVTNIDLSVNYALREPTSHPIHENFRGGRAPALYGAKITGGGCGGTVCVLGLAGSAGQAAVDAVVKQYQAETGYTPFVFAGSSVGAARFGHLRLIRRK</sequence>
<name>A0ABY8TVG2_TETOB</name>
<dbReference type="InterPro" id="IPR014721">
    <property type="entry name" value="Ribsml_uS5_D2-typ_fold_subgr"/>
</dbReference>
<dbReference type="Pfam" id="PF13528">
    <property type="entry name" value="Glyco_trans_1_3"/>
    <property type="match status" value="1"/>
</dbReference>
<dbReference type="Pfam" id="PF00288">
    <property type="entry name" value="GHMP_kinases_N"/>
    <property type="match status" value="1"/>
</dbReference>
<feature type="compositionally biased region" description="Low complexity" evidence="3">
    <location>
        <begin position="488"/>
        <end position="497"/>
    </location>
</feature>
<evidence type="ECO:0000313" key="7">
    <source>
        <dbReference type="Proteomes" id="UP001244341"/>
    </source>
</evidence>
<accession>A0ABY8TVG2</accession>
<dbReference type="InterPro" id="IPR036554">
    <property type="entry name" value="GHMP_kinase_C_sf"/>
</dbReference>
<dbReference type="Proteomes" id="UP001244341">
    <property type="component" value="Chromosome 4b"/>
</dbReference>
<evidence type="ECO:0000259" key="4">
    <source>
        <dbReference type="Pfam" id="PF00288"/>
    </source>
</evidence>